<dbReference type="SUPFAM" id="SSF53850">
    <property type="entry name" value="Periplasmic binding protein-like II"/>
    <property type="match status" value="1"/>
</dbReference>
<evidence type="ECO:0000256" key="2">
    <source>
        <dbReference type="ARBA" id="ARBA00023015"/>
    </source>
</evidence>
<evidence type="ECO:0000256" key="3">
    <source>
        <dbReference type="ARBA" id="ARBA00023125"/>
    </source>
</evidence>
<dbReference type="InterPro" id="IPR036390">
    <property type="entry name" value="WH_DNA-bd_sf"/>
</dbReference>
<organism evidence="6 7">
    <name type="scientific">Aeromonas simiae</name>
    <dbReference type="NCBI Taxonomy" id="218936"/>
    <lineage>
        <taxon>Bacteria</taxon>
        <taxon>Pseudomonadati</taxon>
        <taxon>Pseudomonadota</taxon>
        <taxon>Gammaproteobacteria</taxon>
        <taxon>Aeromonadales</taxon>
        <taxon>Aeromonadaceae</taxon>
        <taxon>Aeromonas</taxon>
    </lineage>
</organism>
<dbReference type="PANTHER" id="PTHR30537">
    <property type="entry name" value="HTH-TYPE TRANSCRIPTIONAL REGULATOR"/>
    <property type="match status" value="1"/>
</dbReference>
<evidence type="ECO:0000313" key="6">
    <source>
        <dbReference type="EMBL" id="QFI56158.1"/>
    </source>
</evidence>
<comment type="similarity">
    <text evidence="1">Belongs to the LysR transcriptional regulatory family.</text>
</comment>
<dbReference type="GO" id="GO:0003700">
    <property type="term" value="F:DNA-binding transcription factor activity"/>
    <property type="evidence" value="ECO:0007669"/>
    <property type="project" value="InterPro"/>
</dbReference>
<feature type="domain" description="HTH lysR-type" evidence="5">
    <location>
        <begin position="10"/>
        <end position="59"/>
    </location>
</feature>
<dbReference type="Gene3D" id="1.10.10.10">
    <property type="entry name" value="Winged helix-like DNA-binding domain superfamily/Winged helix DNA-binding domain"/>
    <property type="match status" value="1"/>
</dbReference>
<dbReference type="PANTHER" id="PTHR30537:SF10">
    <property type="entry name" value="TRANSCRIPTIONAL REGULATOR-RELATED"/>
    <property type="match status" value="1"/>
</dbReference>
<dbReference type="GO" id="GO:0043565">
    <property type="term" value="F:sequence-specific DNA binding"/>
    <property type="evidence" value="ECO:0007669"/>
    <property type="project" value="TreeGrafter"/>
</dbReference>
<evidence type="ECO:0000256" key="4">
    <source>
        <dbReference type="ARBA" id="ARBA00023163"/>
    </source>
</evidence>
<dbReference type="FunFam" id="3.40.190.290:FF:000001">
    <property type="entry name" value="Transcriptional regulator, LysR family"/>
    <property type="match status" value="1"/>
</dbReference>
<keyword evidence="3" id="KW-0238">DNA-binding</keyword>
<proteinExistence type="inferred from homology"/>
<evidence type="ECO:0000259" key="5">
    <source>
        <dbReference type="PROSITE" id="PS50931"/>
    </source>
</evidence>
<evidence type="ECO:0000256" key="1">
    <source>
        <dbReference type="ARBA" id="ARBA00009437"/>
    </source>
</evidence>
<dbReference type="PROSITE" id="PS50931">
    <property type="entry name" value="HTH_LYSR"/>
    <property type="match status" value="1"/>
</dbReference>
<dbReference type="Gene3D" id="3.40.190.290">
    <property type="match status" value="1"/>
</dbReference>
<dbReference type="InterPro" id="IPR000847">
    <property type="entry name" value="LysR_HTH_N"/>
</dbReference>
<evidence type="ECO:0000313" key="7">
    <source>
        <dbReference type="Proteomes" id="UP000594034"/>
    </source>
</evidence>
<dbReference type="InterPro" id="IPR036388">
    <property type="entry name" value="WH-like_DNA-bd_sf"/>
</dbReference>
<dbReference type="EMBL" id="CP040449">
    <property type="protein sequence ID" value="QFI56158.1"/>
    <property type="molecule type" value="Genomic_DNA"/>
</dbReference>
<dbReference type="InterPro" id="IPR058163">
    <property type="entry name" value="LysR-type_TF_proteobact-type"/>
</dbReference>
<keyword evidence="4" id="KW-0804">Transcription</keyword>
<dbReference type="Pfam" id="PF03466">
    <property type="entry name" value="LysR_substrate"/>
    <property type="match status" value="1"/>
</dbReference>
<protein>
    <submittedName>
        <fullName evidence="6">LysR family transcriptional regulator</fullName>
    </submittedName>
</protein>
<dbReference type="InterPro" id="IPR005119">
    <property type="entry name" value="LysR_subst-bd"/>
</dbReference>
<dbReference type="AlphaFoldDB" id="A0A5J6X1Q4"/>
<gene>
    <name evidence="6" type="ORF">FE240_16630</name>
</gene>
<dbReference type="GO" id="GO:0006351">
    <property type="term" value="P:DNA-templated transcription"/>
    <property type="evidence" value="ECO:0007669"/>
    <property type="project" value="TreeGrafter"/>
</dbReference>
<dbReference type="Pfam" id="PF00126">
    <property type="entry name" value="HTH_1"/>
    <property type="match status" value="1"/>
</dbReference>
<dbReference type="FunFam" id="1.10.10.10:FF:000001">
    <property type="entry name" value="LysR family transcriptional regulator"/>
    <property type="match status" value="1"/>
</dbReference>
<dbReference type="SUPFAM" id="SSF46785">
    <property type="entry name" value="Winged helix' DNA-binding domain"/>
    <property type="match status" value="1"/>
</dbReference>
<dbReference type="RefSeq" id="WP_193002528.1">
    <property type="nucleotide sequence ID" value="NZ_CP040449.1"/>
</dbReference>
<keyword evidence="7" id="KW-1185">Reference proteome</keyword>
<sequence>MLGWEGICEFVSVAEQGGFTPAARKLGCSVAQVSRQVAGLEDRLQAKLLLRTTRQVRLTELGEIYYRHCRQLLDQLHEAELALGRHQSVPQGSLRLTAPVAYGESRVAPLVNDFMTHYPQLEVTLTLTNQLLDLVQEGYDLAIRLGHLKDSSLMARRLGSRLPFVCAAPDYVARCGAPATPDALTHHTCLVGNSDEWHFTRGGAPATVRVRGRLRCPSGHALVDGALKGIGIVQLPDYYVAGHLASGRLVELLPEWRAPEEGIWALYPHNRHLSPKVRLLVDYLAERLCHTDWPDLQPPIPL</sequence>
<dbReference type="KEGG" id="asim:FE240_16630"/>
<reference evidence="6 7" key="1">
    <citation type="submission" date="2019-05" db="EMBL/GenBank/DDBJ databases">
        <title>OXA-830, a novel chromosomally encoded expanded-spectrum class D beta-lactamase in Aeromonas simiae.</title>
        <authorList>
            <person name="Zhou W."/>
            <person name="Chen Q."/>
        </authorList>
    </citation>
    <scope>NUCLEOTIDE SEQUENCE [LARGE SCALE GENOMIC DNA]</scope>
    <source>
        <strain evidence="6 7">A6</strain>
    </source>
</reference>
<name>A0A5J6X1Q4_9GAMM</name>
<keyword evidence="2" id="KW-0805">Transcription regulation</keyword>
<dbReference type="Proteomes" id="UP000594034">
    <property type="component" value="Chromosome"/>
</dbReference>
<accession>A0A5J6X1Q4</accession>